<proteinExistence type="inferred from homology"/>
<keyword evidence="7" id="KW-0326">Glycosidase</keyword>
<dbReference type="PANTHER" id="PTHR42715:SF29">
    <property type="entry name" value="BETA-GLUCOSIDASE A-RELATED"/>
    <property type="match status" value="1"/>
</dbReference>
<evidence type="ECO:0000313" key="10">
    <source>
        <dbReference type="EMBL" id="KAK0958087.1"/>
    </source>
</evidence>
<dbReference type="AlphaFoldDB" id="A0AAN6K3A9"/>
<dbReference type="SUPFAM" id="SSF51445">
    <property type="entry name" value="(Trans)glycosidases"/>
    <property type="match status" value="1"/>
</dbReference>
<dbReference type="InterPro" id="IPR017853">
    <property type="entry name" value="GH"/>
</dbReference>
<evidence type="ECO:0000256" key="9">
    <source>
        <dbReference type="SAM" id="MobiDB-lite"/>
    </source>
</evidence>
<name>A0AAN6K3A9_9PEZI</name>
<dbReference type="InterPro" id="IPR050288">
    <property type="entry name" value="Cellulose_deg_GH3"/>
</dbReference>
<evidence type="ECO:0000256" key="6">
    <source>
        <dbReference type="ARBA" id="ARBA00023180"/>
    </source>
</evidence>
<reference evidence="10" key="1">
    <citation type="submission" date="2023-06" db="EMBL/GenBank/DDBJ databases">
        <title>Black Yeasts Isolated from many extreme environments.</title>
        <authorList>
            <person name="Coleine C."/>
            <person name="Stajich J.E."/>
            <person name="Selbmann L."/>
        </authorList>
    </citation>
    <scope>NUCLEOTIDE SEQUENCE</scope>
    <source>
        <strain evidence="10">CCFEE 5200</strain>
    </source>
</reference>
<dbReference type="EMBL" id="JAUJLE010000386">
    <property type="protein sequence ID" value="KAK0958087.1"/>
    <property type="molecule type" value="Genomic_DNA"/>
</dbReference>
<dbReference type="GO" id="GO:0009251">
    <property type="term" value="P:glucan catabolic process"/>
    <property type="evidence" value="ECO:0007669"/>
    <property type="project" value="TreeGrafter"/>
</dbReference>
<dbReference type="Proteomes" id="UP001175353">
    <property type="component" value="Unassembled WGS sequence"/>
</dbReference>
<keyword evidence="5" id="KW-0378">Hydrolase</keyword>
<comment type="pathway">
    <text evidence="2">Glycan metabolism; cellulose degradation.</text>
</comment>
<comment type="similarity">
    <text evidence="3">Belongs to the glycosyl hydrolase 3 family.</text>
</comment>
<evidence type="ECO:0000256" key="8">
    <source>
        <dbReference type="ARBA" id="ARBA00023326"/>
    </source>
</evidence>
<gene>
    <name evidence="10" type="primary">PARP10_4</name>
    <name evidence="10" type="ORF">LTR91_021506</name>
</gene>
<protein>
    <recommendedName>
        <fullName evidence="4">beta-glucosidase</fullName>
        <ecNumber evidence="4">3.2.1.21</ecNumber>
    </recommendedName>
</protein>
<evidence type="ECO:0000256" key="1">
    <source>
        <dbReference type="ARBA" id="ARBA00000448"/>
    </source>
</evidence>
<keyword evidence="6" id="KW-0325">Glycoprotein</keyword>
<comment type="catalytic activity">
    <reaction evidence="1">
        <text>Hydrolysis of terminal, non-reducing beta-D-glucosyl residues with release of beta-D-glucose.</text>
        <dbReference type="EC" id="3.2.1.21"/>
    </reaction>
</comment>
<organism evidence="10 11">
    <name type="scientific">Friedmanniomyces endolithicus</name>
    <dbReference type="NCBI Taxonomy" id="329885"/>
    <lineage>
        <taxon>Eukaryota</taxon>
        <taxon>Fungi</taxon>
        <taxon>Dikarya</taxon>
        <taxon>Ascomycota</taxon>
        <taxon>Pezizomycotina</taxon>
        <taxon>Dothideomycetes</taxon>
        <taxon>Dothideomycetidae</taxon>
        <taxon>Mycosphaerellales</taxon>
        <taxon>Teratosphaeriaceae</taxon>
        <taxon>Friedmanniomyces</taxon>
    </lineage>
</organism>
<keyword evidence="11" id="KW-1185">Reference proteome</keyword>
<dbReference type="EC" id="3.2.1.21" evidence="4"/>
<evidence type="ECO:0000256" key="5">
    <source>
        <dbReference type="ARBA" id="ARBA00022801"/>
    </source>
</evidence>
<evidence type="ECO:0000256" key="2">
    <source>
        <dbReference type="ARBA" id="ARBA00004987"/>
    </source>
</evidence>
<evidence type="ECO:0000256" key="4">
    <source>
        <dbReference type="ARBA" id="ARBA00012744"/>
    </source>
</evidence>
<dbReference type="Gene3D" id="3.20.20.300">
    <property type="entry name" value="Glycoside hydrolase, family 3, N-terminal domain"/>
    <property type="match status" value="2"/>
</dbReference>
<comment type="caution">
    <text evidence="10">The sequence shown here is derived from an EMBL/GenBank/DDBJ whole genome shotgun (WGS) entry which is preliminary data.</text>
</comment>
<evidence type="ECO:0000256" key="7">
    <source>
        <dbReference type="ARBA" id="ARBA00023295"/>
    </source>
</evidence>
<feature type="region of interest" description="Disordered" evidence="9">
    <location>
        <begin position="23"/>
        <end position="51"/>
    </location>
</feature>
<keyword evidence="8" id="KW-0624">Polysaccharide degradation</keyword>
<keyword evidence="8" id="KW-0119">Carbohydrate metabolism</keyword>
<dbReference type="InterPro" id="IPR036962">
    <property type="entry name" value="Glyco_hydro_3_N_sf"/>
</dbReference>
<evidence type="ECO:0000313" key="11">
    <source>
        <dbReference type="Proteomes" id="UP001175353"/>
    </source>
</evidence>
<dbReference type="PANTHER" id="PTHR42715">
    <property type="entry name" value="BETA-GLUCOSIDASE"/>
    <property type="match status" value="1"/>
</dbReference>
<dbReference type="GO" id="GO:0008422">
    <property type="term" value="F:beta-glucosidase activity"/>
    <property type="evidence" value="ECO:0007669"/>
    <property type="project" value="UniProtKB-EC"/>
</dbReference>
<sequence>MTIAATWHRSLFYQRGFGMGSEHKGKGVDTQLGPEVGPLGRQPPGGRSWEDFSPDPVFPGIAIINEQEHFRQGLGSNAISSNLGDVTMHELYLWPFAGAVRAGTASIMCSYNKINNSEACQNSYTQNYLLKNELGF</sequence>
<evidence type="ECO:0000256" key="3">
    <source>
        <dbReference type="ARBA" id="ARBA00005336"/>
    </source>
</evidence>
<accession>A0AAN6K3A9</accession>